<proteinExistence type="predicted"/>
<dbReference type="EMBL" id="JAEUWV010000008">
    <property type="protein sequence ID" value="MCO6394704.1"/>
    <property type="molecule type" value="Genomic_DNA"/>
</dbReference>
<gene>
    <name evidence="2" type="ORF">JMN37_06900</name>
</gene>
<reference evidence="2 3" key="1">
    <citation type="submission" date="2021-01" db="EMBL/GenBank/DDBJ databases">
        <title>Identification and Characterization of Corynebacterium sp.</title>
        <authorList>
            <person name="Luo Q."/>
            <person name="Qu P."/>
            <person name="Chen Q."/>
        </authorList>
    </citation>
    <scope>NUCLEOTIDE SEQUENCE [LARGE SCALE GENOMIC DNA]</scope>
    <source>
        <strain evidence="2 3">MC-18</strain>
    </source>
</reference>
<dbReference type="PROSITE" id="PS51257">
    <property type="entry name" value="PROKAR_LIPOPROTEIN"/>
    <property type="match status" value="1"/>
</dbReference>
<dbReference type="InterPro" id="IPR038670">
    <property type="entry name" value="HslJ-like_sf"/>
</dbReference>
<protein>
    <submittedName>
        <fullName evidence="2">META domain-containing protein</fullName>
    </submittedName>
</protein>
<evidence type="ECO:0000313" key="3">
    <source>
        <dbReference type="Proteomes" id="UP001205920"/>
    </source>
</evidence>
<keyword evidence="3" id="KW-1185">Reference proteome</keyword>
<comment type="caution">
    <text evidence="2">The sequence shown here is derived from an EMBL/GenBank/DDBJ whole genome shotgun (WGS) entry which is preliminary data.</text>
</comment>
<organism evidence="2 3">
    <name type="scientific">Corynebacterium lipophilum</name>
    <dbReference type="NCBI Taxonomy" id="2804918"/>
    <lineage>
        <taxon>Bacteria</taxon>
        <taxon>Bacillati</taxon>
        <taxon>Actinomycetota</taxon>
        <taxon>Actinomycetes</taxon>
        <taxon>Mycobacteriales</taxon>
        <taxon>Corynebacteriaceae</taxon>
        <taxon>Corynebacterium</taxon>
    </lineage>
</organism>
<dbReference type="Gene3D" id="2.40.128.270">
    <property type="match status" value="1"/>
</dbReference>
<dbReference type="RefSeq" id="WP_252931455.1">
    <property type="nucleotide sequence ID" value="NZ_JAEUWV010000008.1"/>
</dbReference>
<accession>A0AAW5HTQ0</accession>
<keyword evidence="1" id="KW-0732">Signal</keyword>
<dbReference type="Proteomes" id="UP001205920">
    <property type="component" value="Unassembled WGS sequence"/>
</dbReference>
<evidence type="ECO:0000256" key="1">
    <source>
        <dbReference type="SAM" id="SignalP"/>
    </source>
</evidence>
<evidence type="ECO:0000313" key="2">
    <source>
        <dbReference type="EMBL" id="MCO6394704.1"/>
    </source>
</evidence>
<dbReference type="AlphaFoldDB" id="A0AAW5HTQ0"/>
<sequence length="134" mass="13957">MKRLVVAGAALGMAACSPAPPVWQVVAVYTAPDTPGDVPDRANVSIDGSKLTGSTGCGKVEGDVTVTEDTLTVNEISFADTAGCEGAARYTHDQLASLVVPEATFRINNVSDTEKVLTLDGDDVNEPSMRVMML</sequence>
<feature type="chain" id="PRO_5043464773" evidence="1">
    <location>
        <begin position="20"/>
        <end position="134"/>
    </location>
</feature>
<feature type="signal peptide" evidence="1">
    <location>
        <begin position="1"/>
        <end position="19"/>
    </location>
</feature>
<name>A0AAW5HTQ0_9CORY</name>